<protein>
    <submittedName>
        <fullName evidence="2">Uncharacterized protein</fullName>
    </submittedName>
</protein>
<feature type="compositionally biased region" description="Polar residues" evidence="1">
    <location>
        <begin position="297"/>
        <end position="308"/>
    </location>
</feature>
<feature type="compositionally biased region" description="Low complexity" evidence="1">
    <location>
        <begin position="309"/>
        <end position="321"/>
    </location>
</feature>
<dbReference type="EMBL" id="JAAAJA010000069">
    <property type="protein sequence ID" value="KAG0263659.1"/>
    <property type="molecule type" value="Genomic_DNA"/>
</dbReference>
<name>A0A9P6Q9K1_9FUNG</name>
<feature type="compositionally biased region" description="Low complexity" evidence="1">
    <location>
        <begin position="127"/>
        <end position="141"/>
    </location>
</feature>
<feature type="compositionally biased region" description="Low complexity" evidence="1">
    <location>
        <begin position="279"/>
        <end position="296"/>
    </location>
</feature>
<sequence>MNIPNLLRLTQASAGSAASVAVASTTTHTGPGEILSGYQGYSAGHHNDRGSSSYKYDHPCIQPNYRAETSMHMELQRRNTTTSTTNNNTVNSQEHMQSLTVPSAGAQSGIGPNHLAENKPMAPPSLPSRSSPPRSTQPTDSSALALAMENGHKAFSQEQHAEMGREQRRAASSSPPASHSSSQLSCSNHHRYGDGGRLIEQNQQSSPPITHHARVHPFQQQYRQQPYNHFQPVQSRSVGSGLNTIYKMDRDRAQTGTTASDIATAVAQAHDDSINGTHSNARVRSSLSGSSNASNAPLNWSSLRNEIVSSDSSPPSTSNSTFGAIPFGAGRQSESTPLSNALPPPSSSRAFPPPPSSSTTFWPSSSSGAVSIPASVPSPHKKSFGHDVNEHAQVTGSTFTSDTGQQRRTSTLSTTIKTEEDQELLRAAGQQQQEQQDQEVTEEREDQEELQQ</sequence>
<comment type="caution">
    <text evidence="2">The sequence shown here is derived from an EMBL/GenBank/DDBJ whole genome shotgun (WGS) entry which is preliminary data.</text>
</comment>
<feature type="compositionally biased region" description="Low complexity" evidence="1">
    <location>
        <begin position="425"/>
        <end position="435"/>
    </location>
</feature>
<feature type="compositionally biased region" description="Acidic residues" evidence="1">
    <location>
        <begin position="436"/>
        <end position="452"/>
    </location>
</feature>
<feature type="compositionally biased region" description="Low complexity" evidence="1">
    <location>
        <begin position="170"/>
        <end position="187"/>
    </location>
</feature>
<feature type="region of interest" description="Disordered" evidence="1">
    <location>
        <begin position="155"/>
        <end position="210"/>
    </location>
</feature>
<feature type="compositionally biased region" description="Pro residues" evidence="1">
    <location>
        <begin position="342"/>
        <end position="356"/>
    </location>
</feature>
<keyword evidence="3" id="KW-1185">Reference proteome</keyword>
<feature type="compositionally biased region" description="Polar residues" evidence="1">
    <location>
        <begin position="392"/>
        <end position="416"/>
    </location>
</feature>
<dbReference type="AlphaFoldDB" id="A0A9P6Q9K1"/>
<accession>A0A9P6Q9K1</accession>
<proteinExistence type="predicted"/>
<feature type="region of interest" description="Disordered" evidence="1">
    <location>
        <begin position="273"/>
        <end position="452"/>
    </location>
</feature>
<evidence type="ECO:0000313" key="3">
    <source>
        <dbReference type="Proteomes" id="UP000726737"/>
    </source>
</evidence>
<evidence type="ECO:0000313" key="2">
    <source>
        <dbReference type="EMBL" id="KAG0263659.1"/>
    </source>
</evidence>
<dbReference type="Proteomes" id="UP000726737">
    <property type="component" value="Unassembled WGS sequence"/>
</dbReference>
<feature type="region of interest" description="Disordered" evidence="1">
    <location>
        <begin position="102"/>
        <end position="141"/>
    </location>
</feature>
<organism evidence="2 3">
    <name type="scientific">Mortierella polycephala</name>
    <dbReference type="NCBI Taxonomy" id="41804"/>
    <lineage>
        <taxon>Eukaryota</taxon>
        <taxon>Fungi</taxon>
        <taxon>Fungi incertae sedis</taxon>
        <taxon>Mucoromycota</taxon>
        <taxon>Mortierellomycotina</taxon>
        <taxon>Mortierellomycetes</taxon>
        <taxon>Mortierellales</taxon>
        <taxon>Mortierellaceae</taxon>
        <taxon>Mortierella</taxon>
    </lineage>
</organism>
<feature type="compositionally biased region" description="Low complexity" evidence="1">
    <location>
        <begin position="357"/>
        <end position="378"/>
    </location>
</feature>
<evidence type="ECO:0000256" key="1">
    <source>
        <dbReference type="SAM" id="MobiDB-lite"/>
    </source>
</evidence>
<feature type="compositionally biased region" description="Basic and acidic residues" evidence="1">
    <location>
        <begin position="159"/>
        <end position="169"/>
    </location>
</feature>
<reference evidence="2" key="1">
    <citation type="journal article" date="2020" name="Fungal Divers.">
        <title>Resolving the Mortierellaceae phylogeny through synthesis of multi-gene phylogenetics and phylogenomics.</title>
        <authorList>
            <person name="Vandepol N."/>
            <person name="Liber J."/>
            <person name="Desiro A."/>
            <person name="Na H."/>
            <person name="Kennedy M."/>
            <person name="Barry K."/>
            <person name="Grigoriev I.V."/>
            <person name="Miller A.N."/>
            <person name="O'Donnell K."/>
            <person name="Stajich J.E."/>
            <person name="Bonito G."/>
        </authorList>
    </citation>
    <scope>NUCLEOTIDE SEQUENCE</scope>
    <source>
        <strain evidence="2">KOD948</strain>
    </source>
</reference>
<gene>
    <name evidence="2" type="ORF">BG011_008374</name>
</gene>